<dbReference type="InterPro" id="IPR011727">
    <property type="entry name" value="CHP02117"/>
</dbReference>
<dbReference type="RefSeq" id="WP_005862752.1">
    <property type="nucleotide sequence ID" value="NZ_AAYA01000016.1"/>
</dbReference>
<proteinExistence type="predicted"/>
<dbReference type="eggNOG" id="ENOG502Z9A2">
    <property type="taxonomic scope" value="Bacteria"/>
</dbReference>
<name>A3K923_SAGS3</name>
<dbReference type="Proteomes" id="UP000005713">
    <property type="component" value="Unassembled WGS sequence"/>
</dbReference>
<dbReference type="EMBL" id="AAYA01000016">
    <property type="protein sequence ID" value="EBA06406.1"/>
    <property type="molecule type" value="Genomic_DNA"/>
</dbReference>
<accession>A3K923</accession>
<reference evidence="1 2" key="1">
    <citation type="submission" date="2006-06" db="EMBL/GenBank/DDBJ databases">
        <authorList>
            <person name="Moran M.A."/>
            <person name="Ferriera S."/>
            <person name="Johnson J."/>
            <person name="Kravitz S."/>
            <person name="Beeson K."/>
            <person name="Sutton G."/>
            <person name="Rogers Y.-H."/>
            <person name="Friedman R."/>
            <person name="Frazier M."/>
            <person name="Venter J.C."/>
        </authorList>
    </citation>
    <scope>NUCLEOTIDE SEQUENCE [LARGE SCALE GENOMIC DNA]</scope>
    <source>
        <strain evidence="1 2">E-37</strain>
    </source>
</reference>
<dbReference type="NCBIfam" id="TIGR02117">
    <property type="entry name" value="chp_urease_rgn"/>
    <property type="match status" value="1"/>
</dbReference>
<dbReference type="Pfam" id="PF09601">
    <property type="entry name" value="DUF2459"/>
    <property type="match status" value="1"/>
</dbReference>
<dbReference type="AlphaFoldDB" id="A3K923"/>
<keyword evidence="2" id="KW-1185">Reference proteome</keyword>
<sequence>MRRRGRLLLVPPALVGLYLLAAVAGALWPNGRTGGGDGPVTVWLLSGPIHYDFLLPADAETVAAFGFAERAGVPLSDPRVDWIVVGWGARAFYTATESYADLDAATIWHAVTGDASVLHVSVAGALDDDSGARPLRLTPAEYDRLRAAILHYAPAPDPVPDAGFGPYDLFFTATGRFHLFRTCNVWVAEVLERAGIRFGLWTPTPFAVTLSLSRFQVD</sequence>
<evidence type="ECO:0008006" key="3">
    <source>
        <dbReference type="Google" id="ProtNLM"/>
    </source>
</evidence>
<organism evidence="1 2">
    <name type="scientific">Sagittula stellata (strain ATCC 700073 / DSM 11524 / E-37)</name>
    <dbReference type="NCBI Taxonomy" id="388399"/>
    <lineage>
        <taxon>Bacteria</taxon>
        <taxon>Pseudomonadati</taxon>
        <taxon>Pseudomonadota</taxon>
        <taxon>Alphaproteobacteria</taxon>
        <taxon>Rhodobacterales</taxon>
        <taxon>Roseobacteraceae</taxon>
        <taxon>Sagittula</taxon>
    </lineage>
</organism>
<comment type="caution">
    <text evidence="1">The sequence shown here is derived from an EMBL/GenBank/DDBJ whole genome shotgun (WGS) entry which is preliminary data.</text>
</comment>
<dbReference type="OrthoDB" id="211174at2"/>
<gene>
    <name evidence="1" type="ORF">SSE37_18250</name>
</gene>
<protein>
    <recommendedName>
        <fullName evidence="3">TIGR02117 family protein</fullName>
    </recommendedName>
</protein>
<evidence type="ECO:0000313" key="2">
    <source>
        <dbReference type="Proteomes" id="UP000005713"/>
    </source>
</evidence>
<evidence type="ECO:0000313" key="1">
    <source>
        <dbReference type="EMBL" id="EBA06406.1"/>
    </source>
</evidence>